<keyword evidence="3" id="KW-1185">Reference proteome</keyword>
<feature type="compositionally biased region" description="Basic and acidic residues" evidence="1">
    <location>
        <begin position="11"/>
        <end position="31"/>
    </location>
</feature>
<gene>
    <name evidence="2" type="ORF">AMSG_04038</name>
</gene>
<accession>A0A0L0D629</accession>
<proteinExistence type="predicted"/>
<sequence length="222" mass="24492">MATQSPSFAKLNDELRGKKAEASKSRLKTDKYSPTAPRDAVQNLVVYHFYRGNEEFWMEGLMDEPEWPKEYCKVVQLRCTFKRACRVTSEDGWKDEPEVVDTWPWVHYKNEDDGFRCTASGDVIVEDNGNAWFWAGSTFRYLGKAYNKAADPDPADAAGDDAASDDGERASAAPSMDVFDDGESSLVAAERAAEEARLRGEIAEARERAAEEAAAAAAAGDA</sequence>
<dbReference type="EMBL" id="GL349448">
    <property type="protein sequence ID" value="KNC47809.1"/>
    <property type="molecule type" value="Genomic_DNA"/>
</dbReference>
<organism evidence="2 3">
    <name type="scientific">Thecamonas trahens ATCC 50062</name>
    <dbReference type="NCBI Taxonomy" id="461836"/>
    <lineage>
        <taxon>Eukaryota</taxon>
        <taxon>Apusozoa</taxon>
        <taxon>Apusomonadida</taxon>
        <taxon>Apusomonadidae</taxon>
        <taxon>Thecamonas</taxon>
    </lineage>
</organism>
<protein>
    <submittedName>
        <fullName evidence="2">Uncharacterized protein</fullName>
    </submittedName>
</protein>
<dbReference type="Proteomes" id="UP000054408">
    <property type="component" value="Unassembled WGS sequence"/>
</dbReference>
<feature type="region of interest" description="Disordered" evidence="1">
    <location>
        <begin position="150"/>
        <end position="186"/>
    </location>
</feature>
<evidence type="ECO:0000256" key="1">
    <source>
        <dbReference type="SAM" id="MobiDB-lite"/>
    </source>
</evidence>
<reference evidence="2 3" key="1">
    <citation type="submission" date="2010-05" db="EMBL/GenBank/DDBJ databases">
        <title>The Genome Sequence of Thecamonas trahens ATCC 50062.</title>
        <authorList>
            <consortium name="The Broad Institute Genome Sequencing Platform"/>
            <person name="Russ C."/>
            <person name="Cuomo C."/>
            <person name="Shea T."/>
            <person name="Young S.K."/>
            <person name="Zeng Q."/>
            <person name="Koehrsen M."/>
            <person name="Haas B."/>
            <person name="Borodovsky M."/>
            <person name="Guigo R."/>
            <person name="Alvarado L."/>
            <person name="Berlin A."/>
            <person name="Bochicchio J."/>
            <person name="Borenstein D."/>
            <person name="Chapman S."/>
            <person name="Chen Z."/>
            <person name="Freedman E."/>
            <person name="Gellesch M."/>
            <person name="Goldberg J."/>
            <person name="Griggs A."/>
            <person name="Gujja S."/>
            <person name="Heilman E."/>
            <person name="Heiman D."/>
            <person name="Hepburn T."/>
            <person name="Howarth C."/>
            <person name="Jen D."/>
            <person name="Larson L."/>
            <person name="Mehta T."/>
            <person name="Park D."/>
            <person name="Pearson M."/>
            <person name="Roberts A."/>
            <person name="Saif S."/>
            <person name="Shenoy N."/>
            <person name="Sisk P."/>
            <person name="Stolte C."/>
            <person name="Sykes S."/>
            <person name="Thomson T."/>
            <person name="Walk T."/>
            <person name="White J."/>
            <person name="Yandava C."/>
            <person name="Burger G."/>
            <person name="Gray M.W."/>
            <person name="Holland P.W.H."/>
            <person name="King N."/>
            <person name="Lang F.B.F."/>
            <person name="Roger A.J."/>
            <person name="Ruiz-Trillo I."/>
            <person name="Lander E."/>
            <person name="Nusbaum C."/>
        </authorList>
    </citation>
    <scope>NUCLEOTIDE SEQUENCE [LARGE SCALE GENOMIC DNA]</scope>
    <source>
        <strain evidence="2 3">ATCC 50062</strain>
    </source>
</reference>
<evidence type="ECO:0000313" key="2">
    <source>
        <dbReference type="EMBL" id="KNC47809.1"/>
    </source>
</evidence>
<feature type="region of interest" description="Disordered" evidence="1">
    <location>
        <begin position="1"/>
        <end position="35"/>
    </location>
</feature>
<name>A0A0L0D629_THETB</name>
<dbReference type="RefSeq" id="XP_013759287.1">
    <property type="nucleotide sequence ID" value="XM_013903833.1"/>
</dbReference>
<dbReference type="eggNOG" id="ENOG502SZN3">
    <property type="taxonomic scope" value="Eukaryota"/>
</dbReference>
<dbReference type="GeneID" id="25563602"/>
<evidence type="ECO:0000313" key="3">
    <source>
        <dbReference type="Proteomes" id="UP000054408"/>
    </source>
</evidence>
<dbReference type="AlphaFoldDB" id="A0A0L0D629"/>